<dbReference type="AlphaFoldDB" id="A0A344UXS9"/>
<protein>
    <recommendedName>
        <fullName evidence="1">DUF4143 domain-containing protein</fullName>
    </recommendedName>
</protein>
<reference evidence="2 3" key="1">
    <citation type="submission" date="2017-12" db="EMBL/GenBank/DDBJ databases">
        <title>The whole genome sequence of the Acidipropionibacterium virtanenii sp. nov. type strain JS278.</title>
        <authorList>
            <person name="Laine P."/>
            <person name="Deptula P."/>
            <person name="Varmanen P."/>
            <person name="Auvinen P."/>
        </authorList>
    </citation>
    <scope>NUCLEOTIDE SEQUENCE [LARGE SCALE GENOMIC DNA]</scope>
    <source>
        <strain evidence="2 3">JS278</strain>
    </source>
</reference>
<sequence length="199" mass="21439">MPGTLRALAAQNSEELNVAGLASDVGVPASTLRPLLDLLETLYLIQRIPAWSTNLTRRAISRPRIALLDTGLAARLVNVSADGASPTASGDVAGHLLEGFVASELRKRTAWAEENTRMYHYRDRMGGEIDLILESGDGRVAGIEVKATSNVGGRDAKWLAMLREKLGARFVRGLVLHTGPEAAPFGDRIEAVPMDVLWS</sequence>
<organism evidence="2 3">
    <name type="scientific">Acidipropionibacterium virtanenii</name>
    <dbReference type="NCBI Taxonomy" id="2057246"/>
    <lineage>
        <taxon>Bacteria</taxon>
        <taxon>Bacillati</taxon>
        <taxon>Actinomycetota</taxon>
        <taxon>Actinomycetes</taxon>
        <taxon>Propionibacteriales</taxon>
        <taxon>Propionibacteriaceae</taxon>
        <taxon>Acidipropionibacterium</taxon>
    </lineage>
</organism>
<accession>A0A344UXS9</accession>
<gene>
    <name evidence="2" type="ORF">JS278_02943</name>
</gene>
<dbReference type="PANTHER" id="PTHR43566:SF2">
    <property type="entry name" value="DUF4143 DOMAIN-CONTAINING PROTEIN"/>
    <property type="match status" value="1"/>
</dbReference>
<dbReference type="EMBL" id="CP025198">
    <property type="protein sequence ID" value="AXE40077.1"/>
    <property type="molecule type" value="Genomic_DNA"/>
</dbReference>
<dbReference type="InterPro" id="IPR036390">
    <property type="entry name" value="WH_DNA-bd_sf"/>
</dbReference>
<dbReference type="Pfam" id="PF13635">
    <property type="entry name" value="DUF4143"/>
    <property type="match status" value="1"/>
</dbReference>
<evidence type="ECO:0000313" key="3">
    <source>
        <dbReference type="Proteomes" id="UP000251995"/>
    </source>
</evidence>
<keyword evidence="3" id="KW-1185">Reference proteome</keyword>
<dbReference type="RefSeq" id="WP_220149996.1">
    <property type="nucleotide sequence ID" value="NZ_CP025198.1"/>
</dbReference>
<dbReference type="PANTHER" id="PTHR43566">
    <property type="entry name" value="CONSERVED PROTEIN"/>
    <property type="match status" value="1"/>
</dbReference>
<proteinExistence type="predicted"/>
<dbReference type="KEGG" id="acij:JS278_02943"/>
<feature type="domain" description="DUF4143" evidence="1">
    <location>
        <begin position="4"/>
        <end position="147"/>
    </location>
</feature>
<dbReference type="InterPro" id="IPR025420">
    <property type="entry name" value="DUF4143"/>
</dbReference>
<name>A0A344UXS9_9ACTN</name>
<dbReference type="Proteomes" id="UP000251995">
    <property type="component" value="Chromosome"/>
</dbReference>
<evidence type="ECO:0000259" key="1">
    <source>
        <dbReference type="Pfam" id="PF13635"/>
    </source>
</evidence>
<evidence type="ECO:0000313" key="2">
    <source>
        <dbReference type="EMBL" id="AXE40077.1"/>
    </source>
</evidence>
<dbReference type="SUPFAM" id="SSF46785">
    <property type="entry name" value="Winged helix' DNA-binding domain"/>
    <property type="match status" value="1"/>
</dbReference>